<feature type="transmembrane region" description="Helical" evidence="1">
    <location>
        <begin position="183"/>
        <end position="206"/>
    </location>
</feature>
<keyword evidence="1" id="KW-0472">Membrane</keyword>
<proteinExistence type="predicted"/>
<keyword evidence="3" id="KW-1185">Reference proteome</keyword>
<accession>A0AAE1AK53</accession>
<sequence>MAQYRPDKKQLKSSCPADPSIISAALSGGADLPTMKMSNAVNERIYLWTGFGLFALFLVSVVGLGSPAWRSGRYGSEQSIEVGLVSRCYHEMATKQHRCSPFMLGSQVAWFEASRILCCLSAVLIFTLVVSSAFLHFVDGKRQDFHYIVVGTVFSAALGTSGCIVFAARSNSMLDTFSGDLSWGWAVFLTSQLLAALLVVCFFYLLKAKRRRPRLRPVAPTREIRF</sequence>
<evidence type="ECO:0000313" key="2">
    <source>
        <dbReference type="EMBL" id="KAK3789380.1"/>
    </source>
</evidence>
<dbReference type="Proteomes" id="UP001283361">
    <property type="component" value="Unassembled WGS sequence"/>
</dbReference>
<keyword evidence="1" id="KW-0812">Transmembrane</keyword>
<evidence type="ECO:0000313" key="3">
    <source>
        <dbReference type="Proteomes" id="UP001283361"/>
    </source>
</evidence>
<comment type="caution">
    <text evidence="2">The sequence shown here is derived from an EMBL/GenBank/DDBJ whole genome shotgun (WGS) entry which is preliminary data.</text>
</comment>
<reference evidence="2" key="1">
    <citation type="journal article" date="2023" name="G3 (Bethesda)">
        <title>A reference genome for the long-term kleptoplast-retaining sea slug Elysia crispata morphotype clarki.</title>
        <authorList>
            <person name="Eastman K.E."/>
            <person name="Pendleton A.L."/>
            <person name="Shaikh M.A."/>
            <person name="Suttiyut T."/>
            <person name="Ogas R."/>
            <person name="Tomko P."/>
            <person name="Gavelis G."/>
            <person name="Widhalm J.R."/>
            <person name="Wisecaver J.H."/>
        </authorList>
    </citation>
    <scope>NUCLEOTIDE SEQUENCE</scope>
    <source>
        <strain evidence="2">ECLA1</strain>
    </source>
</reference>
<organism evidence="2 3">
    <name type="scientific">Elysia crispata</name>
    <name type="common">lettuce slug</name>
    <dbReference type="NCBI Taxonomy" id="231223"/>
    <lineage>
        <taxon>Eukaryota</taxon>
        <taxon>Metazoa</taxon>
        <taxon>Spiralia</taxon>
        <taxon>Lophotrochozoa</taxon>
        <taxon>Mollusca</taxon>
        <taxon>Gastropoda</taxon>
        <taxon>Heterobranchia</taxon>
        <taxon>Euthyneura</taxon>
        <taxon>Panpulmonata</taxon>
        <taxon>Sacoglossa</taxon>
        <taxon>Placobranchoidea</taxon>
        <taxon>Plakobranchidae</taxon>
        <taxon>Elysia</taxon>
    </lineage>
</organism>
<dbReference type="AlphaFoldDB" id="A0AAE1AK53"/>
<dbReference type="EMBL" id="JAWDGP010001678">
    <property type="protein sequence ID" value="KAK3789380.1"/>
    <property type="molecule type" value="Genomic_DNA"/>
</dbReference>
<evidence type="ECO:0000256" key="1">
    <source>
        <dbReference type="SAM" id="Phobius"/>
    </source>
</evidence>
<name>A0AAE1AK53_9GAST</name>
<protein>
    <submittedName>
        <fullName evidence="2">Uncharacterized protein</fullName>
    </submittedName>
</protein>
<feature type="transmembrane region" description="Helical" evidence="1">
    <location>
        <begin position="147"/>
        <end position="168"/>
    </location>
</feature>
<feature type="transmembrane region" description="Helical" evidence="1">
    <location>
        <begin position="113"/>
        <end position="135"/>
    </location>
</feature>
<gene>
    <name evidence="2" type="ORF">RRG08_001767</name>
</gene>
<feature type="transmembrane region" description="Helical" evidence="1">
    <location>
        <begin position="45"/>
        <end position="69"/>
    </location>
</feature>
<keyword evidence="1" id="KW-1133">Transmembrane helix</keyword>